<dbReference type="PANTHER" id="PTHR22731">
    <property type="entry name" value="RIBONUCLEASES P/MRP PROTEIN SUBUNIT POP1"/>
    <property type="match status" value="1"/>
</dbReference>
<protein>
    <submittedName>
        <fullName evidence="11">Uncharacterized protein LOC105158721</fullName>
    </submittedName>
</protein>
<organism evidence="10 11">
    <name type="scientific">Sesamum indicum</name>
    <name type="common">Oriental sesame</name>
    <name type="synonym">Sesamum orientale</name>
    <dbReference type="NCBI Taxonomy" id="4182"/>
    <lineage>
        <taxon>Eukaryota</taxon>
        <taxon>Viridiplantae</taxon>
        <taxon>Streptophyta</taxon>
        <taxon>Embryophyta</taxon>
        <taxon>Tracheophyta</taxon>
        <taxon>Spermatophyta</taxon>
        <taxon>Magnoliopsida</taxon>
        <taxon>eudicotyledons</taxon>
        <taxon>Gunneridae</taxon>
        <taxon>Pentapetalae</taxon>
        <taxon>asterids</taxon>
        <taxon>lamiids</taxon>
        <taxon>Lamiales</taxon>
        <taxon>Pedaliaceae</taxon>
        <taxon>Sesamum</taxon>
    </lineage>
</organism>
<feature type="domain" description="POPLD" evidence="8">
    <location>
        <begin position="536"/>
        <end position="610"/>
    </location>
</feature>
<evidence type="ECO:0000256" key="5">
    <source>
        <dbReference type="ARBA" id="ARBA00023242"/>
    </source>
</evidence>
<feature type="domain" description="POP1 C-terminal" evidence="9">
    <location>
        <begin position="789"/>
        <end position="878"/>
    </location>
</feature>
<feature type="compositionally biased region" description="Basic and acidic residues" evidence="6">
    <location>
        <begin position="74"/>
        <end position="91"/>
    </location>
</feature>
<dbReference type="GO" id="GO:0001682">
    <property type="term" value="P:tRNA 5'-leader removal"/>
    <property type="evidence" value="ECO:0007669"/>
    <property type="project" value="InterPro"/>
</dbReference>
<dbReference type="GeneID" id="105158721"/>
<evidence type="ECO:0000259" key="8">
    <source>
        <dbReference type="Pfam" id="PF08170"/>
    </source>
</evidence>
<dbReference type="OrthoDB" id="442863at2759"/>
<evidence type="ECO:0000313" key="11">
    <source>
        <dbReference type="RefSeq" id="XP_020548173.1"/>
    </source>
</evidence>
<dbReference type="GO" id="GO:0005655">
    <property type="term" value="C:nucleolar ribonuclease P complex"/>
    <property type="evidence" value="ECO:0007669"/>
    <property type="project" value="InterPro"/>
</dbReference>
<dbReference type="PROSITE" id="PS00236">
    <property type="entry name" value="NEUROTR_ION_CHANNEL"/>
    <property type="match status" value="1"/>
</dbReference>
<evidence type="ECO:0000256" key="1">
    <source>
        <dbReference type="ARBA" id="ARBA00004123"/>
    </source>
</evidence>
<name>A0A8M8UMT6_SESIN</name>
<keyword evidence="3" id="KW-0819">tRNA processing</keyword>
<keyword evidence="4" id="KW-0472">Membrane</keyword>
<keyword evidence="5" id="KW-0539">Nucleus</keyword>
<evidence type="ECO:0000256" key="3">
    <source>
        <dbReference type="ARBA" id="ARBA00022694"/>
    </source>
</evidence>
<dbReference type="InterPro" id="IPR012590">
    <property type="entry name" value="POPLD_dom"/>
</dbReference>
<dbReference type="InterPro" id="IPR039182">
    <property type="entry name" value="Pop1"/>
</dbReference>
<gene>
    <name evidence="11" type="primary">LOC105158721</name>
</gene>
<evidence type="ECO:0000256" key="4">
    <source>
        <dbReference type="ARBA" id="ARBA00023136"/>
    </source>
</evidence>
<dbReference type="GO" id="GO:0000172">
    <property type="term" value="C:ribonuclease MRP complex"/>
    <property type="evidence" value="ECO:0007669"/>
    <property type="project" value="InterPro"/>
</dbReference>
<dbReference type="Pfam" id="PF22770">
    <property type="entry name" value="POP1_C"/>
    <property type="match status" value="1"/>
</dbReference>
<feature type="region of interest" description="Disordered" evidence="6">
    <location>
        <begin position="45"/>
        <end position="99"/>
    </location>
</feature>
<feature type="compositionally biased region" description="Basic residues" evidence="6">
    <location>
        <begin position="64"/>
        <end position="73"/>
    </location>
</feature>
<evidence type="ECO:0000256" key="6">
    <source>
        <dbReference type="SAM" id="MobiDB-lite"/>
    </source>
</evidence>
<dbReference type="InterPro" id="IPR018000">
    <property type="entry name" value="Neurotransmitter_ion_chnl_CS"/>
</dbReference>
<reference evidence="11" key="1">
    <citation type="submission" date="2025-08" db="UniProtKB">
        <authorList>
            <consortium name="RefSeq"/>
        </authorList>
    </citation>
    <scope>IDENTIFICATION</scope>
</reference>
<dbReference type="RefSeq" id="XP_020548173.1">
    <property type="nucleotide sequence ID" value="XM_020692514.1"/>
</dbReference>
<comment type="subcellular location">
    <subcellularLocation>
        <location evidence="2">Membrane</location>
    </subcellularLocation>
    <subcellularLocation>
        <location evidence="1">Nucleus</location>
    </subcellularLocation>
</comment>
<dbReference type="Proteomes" id="UP000504604">
    <property type="component" value="Linkage group LG3"/>
</dbReference>
<dbReference type="GO" id="GO:0016020">
    <property type="term" value="C:membrane"/>
    <property type="evidence" value="ECO:0007669"/>
    <property type="project" value="UniProtKB-SubCell"/>
</dbReference>
<dbReference type="InterPro" id="IPR055079">
    <property type="entry name" value="POP1_C"/>
</dbReference>
<dbReference type="Pfam" id="PF06978">
    <property type="entry name" value="POP1_N"/>
    <property type="match status" value="1"/>
</dbReference>
<evidence type="ECO:0000256" key="2">
    <source>
        <dbReference type="ARBA" id="ARBA00004370"/>
    </source>
</evidence>
<evidence type="ECO:0000259" key="7">
    <source>
        <dbReference type="Pfam" id="PF06978"/>
    </source>
</evidence>
<evidence type="ECO:0000313" key="10">
    <source>
        <dbReference type="Proteomes" id="UP000504604"/>
    </source>
</evidence>
<accession>A0A8M8UMT6</accession>
<proteinExistence type="predicted"/>
<sequence length="889" mass="99863">MVVNGRKAGVSTAAPHELNVRKFAESRAAELMGLHSLIAERLENNFRSQRNKRRRTTGHDDRVAKKKFRKRRRVAAEDKGKIDSVSKDEKKNSRRVRRNVELKKNPLSGFGTSGDGTKRLRTHVWHAKRFTMTKLWGFHIPVGLHGRGRGSRALLKRLKHGVLVHDASYYGCVQLEGPEDMLVSVLSAVLMPSPSACSQGVSHDILAGTILGTAMYMWRPVQQISTNTGDVSVDDFHGEQNMDDNTIIRQVWVWIHAAAFQEAYDALSSAVERKTDKAQSARFVTREGQLAKLELMGSKVFQLLQKTLLPASGSSENTWHLKTCSVDKHDDFGESEKTSIFENSQISSSAVVSLVVKDPRALTKKGNVIVSGQNPLGLLSNEECQIKEQTVPSFPKHEAECACEDNDLWDTSKGVCPPVEESFLSTEKYHQHKEFICLGHKSSEPQNASVDGKYSWVCPILLFKNEEHEDSITRYNTINPSISASIINWNTVCGYDLVEEKKSYADQILLSKRSKISPQQLLCTIKGTRFCLLWCSIILPLSWVKAFWLTFLSNGAHAIGLREKHWVACELGLPHFPSDFPDCNAYSNVMAIEAAALSQKSRLLPPSKRPLEVPIAPPWDCVQLTSGRRLSEVGNTGSQVEELGTQDEKIDVSKSFSYEKLETSNSDCHGVPFEGIIARTSSMLNDFLNISGDHLLLFPKIHNQKSCLYKLMKDEEFLKADTTISELQCGKTQCYIRVLLRAHKEGVFEQGAVVCAPHVADIMLWTARSQSDNQQLQIPQSSLKSYFLQLPSGKWELQIPEDPTLHETFRWPIGFITTGFVRGSKRATASALCEASLLSGLRKEQWKALPVRQRRKEIYVLVRNLRSTAYRLALATIVLEQQEEDVKFM</sequence>
<dbReference type="KEGG" id="sind:105158721"/>
<keyword evidence="10" id="KW-1185">Reference proteome</keyword>
<feature type="domain" description="Pop1 N-terminal" evidence="7">
    <location>
        <begin position="120"/>
        <end position="177"/>
    </location>
</feature>
<dbReference type="Pfam" id="PF08170">
    <property type="entry name" value="POPLD"/>
    <property type="match status" value="1"/>
</dbReference>
<evidence type="ECO:0000259" key="9">
    <source>
        <dbReference type="Pfam" id="PF22770"/>
    </source>
</evidence>
<dbReference type="InterPro" id="IPR009723">
    <property type="entry name" value="Pop1_N"/>
</dbReference>
<dbReference type="AlphaFoldDB" id="A0A8M8UMT6"/>
<dbReference type="PANTHER" id="PTHR22731:SF3">
    <property type="entry name" value="RIBONUCLEASES P_MRP PROTEIN SUBUNIT POP1"/>
    <property type="match status" value="1"/>
</dbReference>